<feature type="active site" description="Nucleophile" evidence="1">
    <location>
        <position position="42"/>
    </location>
</feature>
<accession>A0A839S2B1</accession>
<keyword evidence="6" id="KW-1185">Reference proteome</keyword>
<dbReference type="Proteomes" id="UP000550714">
    <property type="component" value="Unassembled WGS sequence"/>
</dbReference>
<evidence type="ECO:0000259" key="4">
    <source>
        <dbReference type="Pfam" id="PF13472"/>
    </source>
</evidence>
<keyword evidence="2" id="KW-1015">Disulfide bond</keyword>
<dbReference type="InterPro" id="IPR037460">
    <property type="entry name" value="SEST-like"/>
</dbReference>
<dbReference type="RefSeq" id="WP_183655783.1">
    <property type="nucleotide sequence ID" value="NZ_JACHWU010000003.1"/>
</dbReference>
<feature type="chain" id="PRO_5039268787" evidence="3">
    <location>
        <begin position="26"/>
        <end position="265"/>
    </location>
</feature>
<feature type="signal peptide" evidence="3">
    <location>
        <begin position="1"/>
        <end position="25"/>
    </location>
</feature>
<dbReference type="Gene3D" id="3.40.50.1110">
    <property type="entry name" value="SGNH hydrolase"/>
    <property type="match status" value="1"/>
</dbReference>
<feature type="disulfide bond" evidence="2">
    <location>
        <begin position="181"/>
        <end position="228"/>
    </location>
</feature>
<dbReference type="PANTHER" id="PTHR37981">
    <property type="entry name" value="LIPASE 2"/>
    <property type="match status" value="1"/>
</dbReference>
<dbReference type="AlphaFoldDB" id="A0A839S2B1"/>
<feature type="domain" description="SGNH hydrolase-type esterase" evidence="4">
    <location>
        <begin position="38"/>
        <end position="253"/>
    </location>
</feature>
<evidence type="ECO:0000313" key="6">
    <source>
        <dbReference type="Proteomes" id="UP000550714"/>
    </source>
</evidence>
<feature type="disulfide bond" evidence="2">
    <location>
        <begin position="123"/>
        <end position="131"/>
    </location>
</feature>
<reference evidence="5 6" key="1">
    <citation type="submission" date="2020-08" db="EMBL/GenBank/DDBJ databases">
        <title>Genomic Encyclopedia of Type Strains, Phase III (KMG-III): the genomes of soil and plant-associated and newly described type strains.</title>
        <authorList>
            <person name="Whitman W."/>
        </authorList>
    </citation>
    <scope>NUCLEOTIDE SEQUENCE [LARGE SCALE GENOMIC DNA]</scope>
    <source>
        <strain evidence="5 6">CECT 8577</strain>
    </source>
</reference>
<gene>
    <name evidence="5" type="ORF">FHS23_003260</name>
</gene>
<comment type="caution">
    <text evidence="5">The sequence shown here is derived from an EMBL/GenBank/DDBJ whole genome shotgun (WGS) entry which is preliminary data.</text>
</comment>
<proteinExistence type="predicted"/>
<evidence type="ECO:0000256" key="3">
    <source>
        <dbReference type="SAM" id="SignalP"/>
    </source>
</evidence>
<dbReference type="PANTHER" id="PTHR37981:SF1">
    <property type="entry name" value="SGNH HYDROLASE-TYPE ESTERASE DOMAIN-CONTAINING PROTEIN"/>
    <property type="match status" value="1"/>
</dbReference>
<evidence type="ECO:0000256" key="1">
    <source>
        <dbReference type="PIRSR" id="PIRSR637460-1"/>
    </source>
</evidence>
<feature type="active site" evidence="1">
    <location>
        <position position="246"/>
    </location>
</feature>
<feature type="disulfide bond" evidence="2">
    <location>
        <begin position="58"/>
        <end position="83"/>
    </location>
</feature>
<protein>
    <submittedName>
        <fullName evidence="5">Lysophospholipase L1-like esterase</fullName>
    </submittedName>
</protein>
<evidence type="ECO:0000256" key="2">
    <source>
        <dbReference type="PIRSR" id="PIRSR637460-2"/>
    </source>
</evidence>
<dbReference type="SUPFAM" id="SSF52266">
    <property type="entry name" value="SGNH hydrolase"/>
    <property type="match status" value="1"/>
</dbReference>
<dbReference type="InterPro" id="IPR036514">
    <property type="entry name" value="SGNH_hydro_sf"/>
</dbReference>
<organism evidence="5 6">
    <name type="scientific">Prauserella isguenensis</name>
    <dbReference type="NCBI Taxonomy" id="1470180"/>
    <lineage>
        <taxon>Bacteria</taxon>
        <taxon>Bacillati</taxon>
        <taxon>Actinomycetota</taxon>
        <taxon>Actinomycetes</taxon>
        <taxon>Pseudonocardiales</taxon>
        <taxon>Pseudonocardiaceae</taxon>
        <taxon>Prauserella</taxon>
    </lineage>
</organism>
<dbReference type="InterPro" id="IPR013830">
    <property type="entry name" value="SGNH_hydro"/>
</dbReference>
<dbReference type="EMBL" id="JACHWU010000003">
    <property type="protein sequence ID" value="MBB3052231.1"/>
    <property type="molecule type" value="Genomic_DNA"/>
</dbReference>
<dbReference type="GO" id="GO:0019433">
    <property type="term" value="P:triglyceride catabolic process"/>
    <property type="evidence" value="ECO:0007669"/>
    <property type="project" value="TreeGrafter"/>
</dbReference>
<name>A0A839S2B1_9PSEU</name>
<evidence type="ECO:0000313" key="5">
    <source>
        <dbReference type="EMBL" id="MBB3052231.1"/>
    </source>
</evidence>
<dbReference type="CDD" id="cd01823">
    <property type="entry name" value="SEST_like"/>
    <property type="match status" value="1"/>
</dbReference>
<dbReference type="Pfam" id="PF13472">
    <property type="entry name" value="Lipase_GDSL_2"/>
    <property type="match status" value="1"/>
</dbReference>
<keyword evidence="3" id="KW-0732">Signal</keyword>
<sequence>MVKGSRIVTAAAVAALAMVGGTATAGAVETTAYDSYVALGDSYSSGVGAGDYGDSGGCKRSANAYPQLYANSNGIGDFDFAACLGARTDDVLVQADTLSADTDLVTVSVGGNDAGFVDVMIDCTTSFDQGCVNRVEDAKDYVETTLPGRLDGVYDKIKANAPNAEVYVLGYPQFYEIGGSCNGGLSETKRTAINSGADALAATISERAEAAGFTFVDVRDDFDGHEICSGDWWLHSVTWPVDESYHPNAAGQQHGYLPALEGAAG</sequence>
<dbReference type="GO" id="GO:0004806">
    <property type="term" value="F:triacylglycerol lipase activity"/>
    <property type="evidence" value="ECO:0007669"/>
    <property type="project" value="TreeGrafter"/>
</dbReference>